<dbReference type="EMBL" id="CM041541">
    <property type="protein sequence ID" value="KAI3365732.1"/>
    <property type="molecule type" value="Genomic_DNA"/>
</dbReference>
<proteinExistence type="predicted"/>
<organism evidence="1 2">
    <name type="scientific">Scortum barcoo</name>
    <name type="common">barcoo grunter</name>
    <dbReference type="NCBI Taxonomy" id="214431"/>
    <lineage>
        <taxon>Eukaryota</taxon>
        <taxon>Metazoa</taxon>
        <taxon>Chordata</taxon>
        <taxon>Craniata</taxon>
        <taxon>Vertebrata</taxon>
        <taxon>Euteleostomi</taxon>
        <taxon>Actinopterygii</taxon>
        <taxon>Neopterygii</taxon>
        <taxon>Teleostei</taxon>
        <taxon>Neoteleostei</taxon>
        <taxon>Acanthomorphata</taxon>
        <taxon>Eupercaria</taxon>
        <taxon>Centrarchiformes</taxon>
        <taxon>Terapontoidei</taxon>
        <taxon>Terapontidae</taxon>
        <taxon>Scortum</taxon>
    </lineage>
</organism>
<comment type="caution">
    <text evidence="1">The sequence shown here is derived from an EMBL/GenBank/DDBJ whole genome shotgun (WGS) entry which is preliminary data.</text>
</comment>
<keyword evidence="2" id="KW-1185">Reference proteome</keyword>
<evidence type="ECO:0000313" key="1">
    <source>
        <dbReference type="EMBL" id="KAI3365732.1"/>
    </source>
</evidence>
<reference evidence="1" key="1">
    <citation type="submission" date="2022-04" db="EMBL/GenBank/DDBJ databases">
        <title>Jade perch genome.</title>
        <authorList>
            <person name="Chao B."/>
        </authorList>
    </citation>
    <scope>NUCLEOTIDE SEQUENCE</scope>
    <source>
        <strain evidence="1">CB-2022</strain>
    </source>
</reference>
<gene>
    <name evidence="1" type="ORF">L3Q82_000697</name>
</gene>
<accession>A0ACB8WD25</accession>
<name>A0ACB8WD25_9TELE</name>
<evidence type="ECO:0000313" key="2">
    <source>
        <dbReference type="Proteomes" id="UP000831701"/>
    </source>
</evidence>
<dbReference type="Proteomes" id="UP000831701">
    <property type="component" value="Chromosome 11"/>
</dbReference>
<sequence length="422" mass="46019">MDFVVDWCELNHLPSQCKQVNASKTKEMVIDKEMIFSMAQSGSCPNPDLPNGAIVHSPLGIFSDLDTQRGREEEGGEEEEEEVELAEEVGEDVSVMVEAGEGQATGKSREDSEMEEVSITQISLLPNEVLVEEKGGGEQQMENEDGVEVGNEHELIDEQTGGKVGEGKGEEESKNKTSKQENSYHSSALLEVEEGQEQILDDGENKKEAVIASLETEVREDKIYGEHDLVEEHQALSTTDDAGILAEESGEGTPLSLDGTDKTEVVTLSTNGKITLSVEDPIIDVCPTGINEQVSSQDNVCQTSTVGMSGTPFDTVDTIKVVASQTNQLTSENKDEVKNTDKDKDKDKSEPCIQVVKSVNIITWQQIDYIEAKDENEGTQEFVKYAIFNSDDVLETGGKVNQKVEQPDLVSGCFKGTVTITD</sequence>
<protein>
    <submittedName>
        <fullName evidence="1">Uncharacterized protein</fullName>
    </submittedName>
</protein>